<dbReference type="EMBL" id="BMKP01000005">
    <property type="protein sequence ID" value="GGF15222.1"/>
    <property type="molecule type" value="Genomic_DNA"/>
</dbReference>
<protein>
    <submittedName>
        <fullName evidence="1">Biopolymer transport ExbD protein</fullName>
    </submittedName>
</protein>
<reference evidence="2" key="1">
    <citation type="journal article" date="2019" name="Int. J. Syst. Evol. Microbiol.">
        <title>The Global Catalogue of Microorganisms (GCM) 10K type strain sequencing project: providing services to taxonomists for standard genome sequencing and annotation.</title>
        <authorList>
            <consortium name="The Broad Institute Genomics Platform"/>
            <consortium name="The Broad Institute Genome Sequencing Center for Infectious Disease"/>
            <person name="Wu L."/>
            <person name="Ma J."/>
        </authorList>
    </citation>
    <scope>NUCLEOTIDE SEQUENCE [LARGE SCALE GENOMIC DNA]</scope>
    <source>
        <strain evidence="2">CGMCC 1.16060</strain>
    </source>
</reference>
<keyword evidence="2" id="KW-1185">Reference proteome</keyword>
<accession>A0ABQ1UDN8</accession>
<proteinExistence type="predicted"/>
<name>A0ABQ1UDN8_9FLAO</name>
<organism evidence="1 2">
    <name type="scientific">Flavobacterium limi</name>
    <dbReference type="NCBI Taxonomy" id="2045105"/>
    <lineage>
        <taxon>Bacteria</taxon>
        <taxon>Pseudomonadati</taxon>
        <taxon>Bacteroidota</taxon>
        <taxon>Flavobacteriia</taxon>
        <taxon>Flavobacteriales</taxon>
        <taxon>Flavobacteriaceae</taxon>
        <taxon>Flavobacterium</taxon>
    </lineage>
</organism>
<gene>
    <name evidence="1" type="primary">exbD2</name>
    <name evidence="1" type="ORF">GCM10011518_25730</name>
</gene>
<sequence>MVAGELRKPKMMDLGLPDKCYGEGRHDIICCINYHRVTTILLGDNDKIITYSGLLEFPDDVPKKIKYGQEIRKDLLDKNQQVQEYTGDYRKGIIVIIKPSKKSNYGNLIDILDEMNITGINSYAIVDYYTPEETKLLASK</sequence>
<dbReference type="Proteomes" id="UP000655016">
    <property type="component" value="Unassembled WGS sequence"/>
</dbReference>
<evidence type="ECO:0000313" key="2">
    <source>
        <dbReference type="Proteomes" id="UP000655016"/>
    </source>
</evidence>
<comment type="caution">
    <text evidence="1">The sequence shown here is derived from an EMBL/GenBank/DDBJ whole genome shotgun (WGS) entry which is preliminary data.</text>
</comment>
<evidence type="ECO:0000313" key="1">
    <source>
        <dbReference type="EMBL" id="GGF15222.1"/>
    </source>
</evidence>